<dbReference type="SUPFAM" id="SSF46894">
    <property type="entry name" value="C-terminal effector domain of the bipartite response regulators"/>
    <property type="match status" value="1"/>
</dbReference>
<dbReference type="PANTHER" id="PTHR44688">
    <property type="entry name" value="DNA-BINDING TRANSCRIPTIONAL ACTIVATOR DEVR_DOSR"/>
    <property type="match status" value="1"/>
</dbReference>
<dbReference type="Gene3D" id="1.10.10.10">
    <property type="entry name" value="Winged helix-like DNA-binding domain superfamily/Winged helix DNA-binding domain"/>
    <property type="match status" value="1"/>
</dbReference>
<dbReference type="InterPro" id="IPR016032">
    <property type="entry name" value="Sig_transdc_resp-reg_C-effctor"/>
</dbReference>
<evidence type="ECO:0000256" key="2">
    <source>
        <dbReference type="ARBA" id="ARBA00023125"/>
    </source>
</evidence>
<evidence type="ECO:0000313" key="5">
    <source>
        <dbReference type="EMBL" id="SMC14544.1"/>
    </source>
</evidence>
<protein>
    <submittedName>
        <fullName evidence="5">Response regulator FixJ</fullName>
    </submittedName>
</protein>
<dbReference type="PANTHER" id="PTHR44688:SF16">
    <property type="entry name" value="DNA-BINDING TRANSCRIPTIONAL ACTIVATOR DEVR_DOSR"/>
    <property type="match status" value="1"/>
</dbReference>
<keyword evidence="3" id="KW-0804">Transcription</keyword>
<keyword evidence="1" id="KW-0805">Transcription regulation</keyword>
<keyword evidence="6" id="KW-1185">Reference proteome</keyword>
<dbReference type="EMBL" id="FWXB01000029">
    <property type="protein sequence ID" value="SMC14544.1"/>
    <property type="molecule type" value="Genomic_DNA"/>
</dbReference>
<dbReference type="InterPro" id="IPR000792">
    <property type="entry name" value="Tscrpt_reg_LuxR_C"/>
</dbReference>
<organism evidence="5 6">
    <name type="scientific">Roseovarius aestuarii</name>
    <dbReference type="NCBI Taxonomy" id="475083"/>
    <lineage>
        <taxon>Bacteria</taxon>
        <taxon>Pseudomonadati</taxon>
        <taxon>Pseudomonadota</taxon>
        <taxon>Alphaproteobacteria</taxon>
        <taxon>Rhodobacterales</taxon>
        <taxon>Roseobacteraceae</taxon>
        <taxon>Roseovarius</taxon>
    </lineage>
</organism>
<evidence type="ECO:0000313" key="6">
    <source>
        <dbReference type="Proteomes" id="UP000193224"/>
    </source>
</evidence>
<dbReference type="InterPro" id="IPR036388">
    <property type="entry name" value="WH-like_DNA-bd_sf"/>
</dbReference>
<evidence type="ECO:0000259" key="4">
    <source>
        <dbReference type="PROSITE" id="PS50043"/>
    </source>
</evidence>
<name>A0A1X7BY47_9RHOB</name>
<evidence type="ECO:0000256" key="1">
    <source>
        <dbReference type="ARBA" id="ARBA00023015"/>
    </source>
</evidence>
<dbReference type="Proteomes" id="UP000193224">
    <property type="component" value="Unassembled WGS sequence"/>
</dbReference>
<dbReference type="SMART" id="SM00421">
    <property type="entry name" value="HTH_LUXR"/>
    <property type="match status" value="1"/>
</dbReference>
<accession>A0A1X7BY47</accession>
<dbReference type="PRINTS" id="PR00038">
    <property type="entry name" value="HTHLUXR"/>
</dbReference>
<dbReference type="GO" id="GO:0006355">
    <property type="term" value="P:regulation of DNA-templated transcription"/>
    <property type="evidence" value="ECO:0007669"/>
    <property type="project" value="InterPro"/>
</dbReference>
<reference evidence="5 6" key="1">
    <citation type="submission" date="2017-03" db="EMBL/GenBank/DDBJ databases">
        <authorList>
            <person name="Afonso C.L."/>
            <person name="Miller P.J."/>
            <person name="Scott M.A."/>
            <person name="Spackman E."/>
            <person name="Goraichik I."/>
            <person name="Dimitrov K.M."/>
            <person name="Suarez D.L."/>
            <person name="Swayne D.E."/>
        </authorList>
    </citation>
    <scope>NUCLEOTIDE SEQUENCE [LARGE SCALE GENOMIC DNA]</scope>
    <source>
        <strain evidence="5 6">CECT 7745</strain>
    </source>
</reference>
<dbReference type="Pfam" id="PF00196">
    <property type="entry name" value="GerE"/>
    <property type="match status" value="1"/>
</dbReference>
<dbReference type="PROSITE" id="PS00622">
    <property type="entry name" value="HTH_LUXR_1"/>
    <property type="match status" value="1"/>
</dbReference>
<sequence>MAKNESDNAEYDFLSAIAISANVEAYEQAVVPYCSATFSAQSVVAMLFFRNSGPTVLFRWIPDDQLRNIFDRRYDLLGYLLDPFFQISMSTNDWAAYPLRDIAPDRFETSEYFSNYYGSTKMVDEIGFVAKIDDNSSVHLSLGRNAGQRRYRSGEITKFKQLSRVLAPKLKSVLLPQTPTFSTDALSLEHRFCAVSKHHGNEISLREAEVAALIVQGHSSRAIGLNLGISIHTVKVHRRSLYKKLNITSQNELFRLLSAFSENESG</sequence>
<gene>
    <name evidence="5" type="ORF">ROA7745_04412</name>
</gene>
<keyword evidence="2" id="KW-0238">DNA-binding</keyword>
<dbReference type="AlphaFoldDB" id="A0A1X7BY47"/>
<dbReference type="PROSITE" id="PS50043">
    <property type="entry name" value="HTH_LUXR_2"/>
    <property type="match status" value="1"/>
</dbReference>
<dbReference type="CDD" id="cd06170">
    <property type="entry name" value="LuxR_C_like"/>
    <property type="match status" value="1"/>
</dbReference>
<dbReference type="GO" id="GO:0003677">
    <property type="term" value="F:DNA binding"/>
    <property type="evidence" value="ECO:0007669"/>
    <property type="project" value="UniProtKB-KW"/>
</dbReference>
<dbReference type="RefSeq" id="WP_223413113.1">
    <property type="nucleotide sequence ID" value="NZ_JAIMIB010000028.1"/>
</dbReference>
<evidence type="ECO:0000256" key="3">
    <source>
        <dbReference type="ARBA" id="ARBA00023163"/>
    </source>
</evidence>
<feature type="domain" description="HTH luxR-type" evidence="4">
    <location>
        <begin position="196"/>
        <end position="261"/>
    </location>
</feature>
<proteinExistence type="predicted"/>